<evidence type="ECO:0000313" key="3">
    <source>
        <dbReference type="Proteomes" id="UP000035287"/>
    </source>
</evidence>
<feature type="region of interest" description="Disordered" evidence="1">
    <location>
        <begin position="1"/>
        <end position="45"/>
    </location>
</feature>
<name>A0A0G3XEG7_9SPHN</name>
<dbReference type="EMBL" id="CP011770">
    <property type="protein sequence ID" value="AKM09014.1"/>
    <property type="molecule type" value="Genomic_DNA"/>
</dbReference>
<evidence type="ECO:0000256" key="1">
    <source>
        <dbReference type="SAM" id="MobiDB-lite"/>
    </source>
</evidence>
<dbReference type="KEGG" id="cna:AB433_01960"/>
<protein>
    <submittedName>
        <fullName evidence="2">Uncharacterized protein</fullName>
    </submittedName>
</protein>
<organism evidence="2 3">
    <name type="scientific">Croceicoccus naphthovorans</name>
    <dbReference type="NCBI Taxonomy" id="1348774"/>
    <lineage>
        <taxon>Bacteria</taxon>
        <taxon>Pseudomonadati</taxon>
        <taxon>Pseudomonadota</taxon>
        <taxon>Alphaproteobacteria</taxon>
        <taxon>Sphingomonadales</taxon>
        <taxon>Erythrobacteraceae</taxon>
        <taxon>Croceicoccus</taxon>
    </lineage>
</organism>
<keyword evidence="3" id="KW-1185">Reference proteome</keyword>
<feature type="compositionally biased region" description="Low complexity" evidence="1">
    <location>
        <begin position="28"/>
        <end position="45"/>
    </location>
</feature>
<accession>A0A0G3XEG7</accession>
<evidence type="ECO:0000313" key="2">
    <source>
        <dbReference type="EMBL" id="AKM09014.1"/>
    </source>
</evidence>
<reference evidence="2 3" key="1">
    <citation type="submission" date="2015-06" db="EMBL/GenBank/DDBJ databases">
        <authorList>
            <person name="Zeng Y."/>
            <person name="Huang Y."/>
        </authorList>
    </citation>
    <scope>NUCLEOTIDE SEQUENCE [LARGE SCALE GENOMIC DNA]</scope>
    <source>
        <strain evidence="2 3">PQ-2</strain>
    </source>
</reference>
<gene>
    <name evidence="2" type="ORF">AB433_01960</name>
</gene>
<proteinExistence type="predicted"/>
<dbReference type="AlphaFoldDB" id="A0A0G3XEG7"/>
<dbReference type="Proteomes" id="UP000035287">
    <property type="component" value="Chromosome"/>
</dbReference>
<sequence>MPTSSSKSRHRPAAGFASVIDVGPAQPSSGVSTGSGSSPADSSVAGSSGALAAFVASAAGSFPSIGASSSVSPCDRSWSSGIIASLIDPSSTSPSA</sequence>